<dbReference type="InterPro" id="IPR013325">
    <property type="entry name" value="RNA_pol_sigma_r2"/>
</dbReference>
<reference evidence="7 8" key="1">
    <citation type="journal article" date="2014" name="Genome Announc.">
        <title>Draft Genome Sequences of Three Alkaliphilic Bacillus Strains, Bacillus wakoensis JCM 9140T, Bacillus akibai JCM 9157T, and Bacillus hemicellulosilyticus JCM 9152T.</title>
        <authorList>
            <person name="Yuki M."/>
            <person name="Oshima K."/>
            <person name="Suda W."/>
            <person name="Oshida Y."/>
            <person name="Kitamura K."/>
            <person name="Iida T."/>
            <person name="Hattori M."/>
            <person name="Ohkuma M."/>
        </authorList>
    </citation>
    <scope>NUCLEOTIDE SEQUENCE [LARGE SCALE GENOMIC DNA]</scope>
    <source>
        <strain evidence="7 8">JCM 9157</strain>
    </source>
</reference>
<dbReference type="GO" id="GO:0006352">
    <property type="term" value="P:DNA-templated transcription initiation"/>
    <property type="evidence" value="ECO:0007669"/>
    <property type="project" value="InterPro"/>
</dbReference>
<evidence type="ECO:0000256" key="3">
    <source>
        <dbReference type="ARBA" id="ARBA00023082"/>
    </source>
</evidence>
<dbReference type="InterPro" id="IPR013249">
    <property type="entry name" value="RNA_pol_sigma70_r4_t2"/>
</dbReference>
<organism evidence="7 8">
    <name type="scientific">Halalkalibacter akibai (strain ATCC 43226 / DSM 21942 / CIP 109018 / JCM 9157 / 1139)</name>
    <name type="common">Bacillus akibai</name>
    <dbReference type="NCBI Taxonomy" id="1236973"/>
    <lineage>
        <taxon>Bacteria</taxon>
        <taxon>Bacillati</taxon>
        <taxon>Bacillota</taxon>
        <taxon>Bacilli</taxon>
        <taxon>Bacillales</taxon>
        <taxon>Bacillaceae</taxon>
        <taxon>Halalkalibacter</taxon>
    </lineage>
</organism>
<dbReference type="GO" id="GO:0016987">
    <property type="term" value="F:sigma factor activity"/>
    <property type="evidence" value="ECO:0007669"/>
    <property type="project" value="UniProtKB-KW"/>
</dbReference>
<evidence type="ECO:0000256" key="4">
    <source>
        <dbReference type="ARBA" id="ARBA00023163"/>
    </source>
</evidence>
<dbReference type="CDD" id="cd06171">
    <property type="entry name" value="Sigma70_r4"/>
    <property type="match status" value="1"/>
</dbReference>
<dbReference type="STRING" id="1236973.JCM9157_2021"/>
<dbReference type="PANTHER" id="PTHR43133">
    <property type="entry name" value="RNA POLYMERASE ECF-TYPE SIGMA FACTO"/>
    <property type="match status" value="1"/>
</dbReference>
<dbReference type="Pfam" id="PF08281">
    <property type="entry name" value="Sigma70_r4_2"/>
    <property type="match status" value="1"/>
</dbReference>
<keyword evidence="4" id="KW-0804">Transcription</keyword>
<gene>
    <name evidence="7" type="ORF">JCM9157_2021</name>
</gene>
<dbReference type="Gene3D" id="1.10.1740.10">
    <property type="match status" value="1"/>
</dbReference>
<evidence type="ECO:0000256" key="2">
    <source>
        <dbReference type="ARBA" id="ARBA00023015"/>
    </source>
</evidence>
<dbReference type="InterPro" id="IPR013324">
    <property type="entry name" value="RNA_pol_sigma_r3/r4-like"/>
</dbReference>
<evidence type="ECO:0000259" key="6">
    <source>
        <dbReference type="Pfam" id="PF08281"/>
    </source>
</evidence>
<evidence type="ECO:0000259" key="5">
    <source>
        <dbReference type="Pfam" id="PF04542"/>
    </source>
</evidence>
<evidence type="ECO:0000313" key="7">
    <source>
        <dbReference type="EMBL" id="GAE34937.1"/>
    </source>
</evidence>
<dbReference type="GO" id="GO:0003677">
    <property type="term" value="F:DNA binding"/>
    <property type="evidence" value="ECO:0007669"/>
    <property type="project" value="InterPro"/>
</dbReference>
<dbReference type="Gene3D" id="1.10.10.10">
    <property type="entry name" value="Winged helix-like DNA-binding domain superfamily/Winged helix DNA-binding domain"/>
    <property type="match status" value="1"/>
</dbReference>
<dbReference type="SUPFAM" id="SSF88946">
    <property type="entry name" value="Sigma2 domain of RNA polymerase sigma factors"/>
    <property type="match status" value="1"/>
</dbReference>
<keyword evidence="8" id="KW-1185">Reference proteome</keyword>
<dbReference type="NCBIfam" id="TIGR02937">
    <property type="entry name" value="sigma70-ECF"/>
    <property type="match status" value="1"/>
</dbReference>
<dbReference type="eggNOG" id="COG1595">
    <property type="taxonomic scope" value="Bacteria"/>
</dbReference>
<keyword evidence="3" id="KW-0731">Sigma factor</keyword>
<feature type="domain" description="RNA polymerase sigma-70 region 2" evidence="5">
    <location>
        <begin position="1"/>
        <end position="50"/>
    </location>
</feature>
<dbReference type="InterPro" id="IPR014284">
    <property type="entry name" value="RNA_pol_sigma-70_dom"/>
</dbReference>
<dbReference type="PANTHER" id="PTHR43133:SF51">
    <property type="entry name" value="RNA POLYMERASE SIGMA FACTOR"/>
    <property type="match status" value="1"/>
</dbReference>
<dbReference type="InterPro" id="IPR007627">
    <property type="entry name" value="RNA_pol_sigma70_r2"/>
</dbReference>
<evidence type="ECO:0000313" key="8">
    <source>
        <dbReference type="Proteomes" id="UP000018896"/>
    </source>
</evidence>
<dbReference type="RefSeq" id="WP_052013039.1">
    <property type="nucleotide sequence ID" value="NZ_BAUV01000012.1"/>
</dbReference>
<name>W4QSS8_HALA3</name>
<dbReference type="Proteomes" id="UP000018896">
    <property type="component" value="Unassembled WGS sequence"/>
</dbReference>
<comment type="similarity">
    <text evidence="1">Belongs to the sigma-70 factor family. ECF subfamily.</text>
</comment>
<accession>W4QSS8</accession>
<protein>
    <submittedName>
        <fullName evidence="7">RNA polymerase ECF-type sigma factor</fullName>
    </submittedName>
</protein>
<evidence type="ECO:0000256" key="1">
    <source>
        <dbReference type="ARBA" id="ARBA00010641"/>
    </source>
</evidence>
<dbReference type="AlphaFoldDB" id="W4QSS8"/>
<sequence>MLKDRYEAEDVVQDAFLLAFEKISQLQEAAKLKHWLVSIVINQCRKRTRRWSFKNILLRRSEDIFEDGIVEETPESELLRLIEGQSLSVEIRALDFKYREVIALFYFQQLSVKEISDITKENESTIKSRLSRGRKQLKERLKGERSE</sequence>
<dbReference type="Pfam" id="PF04542">
    <property type="entry name" value="Sigma70_r2"/>
    <property type="match status" value="1"/>
</dbReference>
<keyword evidence="2" id="KW-0805">Transcription regulation</keyword>
<dbReference type="InterPro" id="IPR039425">
    <property type="entry name" value="RNA_pol_sigma-70-like"/>
</dbReference>
<dbReference type="EMBL" id="BAUV01000012">
    <property type="protein sequence ID" value="GAE34937.1"/>
    <property type="molecule type" value="Genomic_DNA"/>
</dbReference>
<comment type="caution">
    <text evidence="7">The sequence shown here is derived from an EMBL/GenBank/DDBJ whole genome shotgun (WGS) entry which is preliminary data.</text>
</comment>
<proteinExistence type="inferred from homology"/>
<dbReference type="InterPro" id="IPR036388">
    <property type="entry name" value="WH-like_DNA-bd_sf"/>
</dbReference>
<feature type="domain" description="RNA polymerase sigma factor 70 region 4 type 2" evidence="6">
    <location>
        <begin position="90"/>
        <end position="137"/>
    </location>
</feature>
<dbReference type="SUPFAM" id="SSF88659">
    <property type="entry name" value="Sigma3 and sigma4 domains of RNA polymerase sigma factors"/>
    <property type="match status" value="1"/>
</dbReference>